<dbReference type="Proteomes" id="UP000288716">
    <property type="component" value="Unassembled WGS sequence"/>
</dbReference>
<dbReference type="InterPro" id="IPR001304">
    <property type="entry name" value="C-type_lectin-like"/>
</dbReference>
<dbReference type="EMBL" id="NCKV01017443">
    <property type="protein sequence ID" value="RWS20455.1"/>
    <property type="molecule type" value="Genomic_DNA"/>
</dbReference>
<dbReference type="Gene3D" id="3.10.100.10">
    <property type="entry name" value="Mannose-Binding Protein A, subunit A"/>
    <property type="match status" value="1"/>
</dbReference>
<reference evidence="2 3" key="1">
    <citation type="journal article" date="2018" name="Gigascience">
        <title>Genomes of trombidid mites reveal novel predicted allergens and laterally-transferred genes associated with secondary metabolism.</title>
        <authorList>
            <person name="Dong X."/>
            <person name="Chaisiri K."/>
            <person name="Xia D."/>
            <person name="Armstrong S.D."/>
            <person name="Fang Y."/>
            <person name="Donnelly M.J."/>
            <person name="Kadowaki T."/>
            <person name="McGarry J.W."/>
            <person name="Darby A.C."/>
            <person name="Makepeace B.L."/>
        </authorList>
    </citation>
    <scope>NUCLEOTIDE SEQUENCE [LARGE SCALE GENOMIC DNA]</scope>
    <source>
        <strain evidence="2">UoL-UT</strain>
    </source>
</reference>
<feature type="non-terminal residue" evidence="2">
    <location>
        <position position="1"/>
    </location>
</feature>
<dbReference type="AlphaFoldDB" id="A0A443RYW2"/>
<organism evidence="2 3">
    <name type="scientific">Leptotrombidium deliense</name>
    <dbReference type="NCBI Taxonomy" id="299467"/>
    <lineage>
        <taxon>Eukaryota</taxon>
        <taxon>Metazoa</taxon>
        <taxon>Ecdysozoa</taxon>
        <taxon>Arthropoda</taxon>
        <taxon>Chelicerata</taxon>
        <taxon>Arachnida</taxon>
        <taxon>Acari</taxon>
        <taxon>Acariformes</taxon>
        <taxon>Trombidiformes</taxon>
        <taxon>Prostigmata</taxon>
        <taxon>Anystina</taxon>
        <taxon>Parasitengona</taxon>
        <taxon>Trombiculoidea</taxon>
        <taxon>Trombiculidae</taxon>
        <taxon>Leptotrombidium</taxon>
    </lineage>
</organism>
<proteinExistence type="predicted"/>
<keyword evidence="3" id="KW-1185">Reference proteome</keyword>
<feature type="domain" description="C-type lectin" evidence="1">
    <location>
        <begin position="1"/>
        <end position="53"/>
    </location>
</feature>
<comment type="caution">
    <text evidence="2">The sequence shown here is derived from an EMBL/GenBank/DDBJ whole genome shotgun (WGS) entry which is preliminary data.</text>
</comment>
<dbReference type="VEuPathDB" id="VectorBase:LDEU011585"/>
<gene>
    <name evidence="2" type="ORF">B4U80_14270</name>
</gene>
<protein>
    <recommendedName>
        <fullName evidence="1">C-type lectin domain-containing protein</fullName>
    </recommendedName>
</protein>
<accession>A0A443RYW2</accession>
<sequence length="302" mass="34417">IALIRVGVGGQFVWSTGNEVNIVNWRKGEPNNLNDESVCGQWIDERCNMNNGYKMCQSELSDLPEKIDVLQSNITDLAKQINSLFSSSESNKENVQTLKSVEKSVATKIDIIKNETNEMNKFMKKQLRNSEISFMNLTNKLNDVENLVVFVKNQSKSDKTLLQLLKQSVAKINSDFNVTDLPSKIEALISADESTKATVEDLKSQMTTVFDACEAKFQSANSSLIIQITNIFDKLTSVKMDFETEIEFIKNNTNIMNDLMTQQSNYSETNFMYLSQKLRDVENSVVLLKFDRSHRKMICFNH</sequence>
<dbReference type="SUPFAM" id="SSF56436">
    <property type="entry name" value="C-type lectin-like"/>
    <property type="match status" value="1"/>
</dbReference>
<evidence type="ECO:0000259" key="1">
    <source>
        <dbReference type="PROSITE" id="PS50041"/>
    </source>
</evidence>
<dbReference type="InterPro" id="IPR016186">
    <property type="entry name" value="C-type_lectin-like/link_sf"/>
</dbReference>
<dbReference type="PROSITE" id="PS50041">
    <property type="entry name" value="C_TYPE_LECTIN_2"/>
    <property type="match status" value="1"/>
</dbReference>
<name>A0A443RYW2_9ACAR</name>
<evidence type="ECO:0000313" key="3">
    <source>
        <dbReference type="Proteomes" id="UP000288716"/>
    </source>
</evidence>
<evidence type="ECO:0000313" key="2">
    <source>
        <dbReference type="EMBL" id="RWS20455.1"/>
    </source>
</evidence>
<dbReference type="InterPro" id="IPR016187">
    <property type="entry name" value="CTDL_fold"/>
</dbReference>